<dbReference type="Proteomes" id="UP000002943">
    <property type="component" value="Unassembled WGS sequence"/>
</dbReference>
<evidence type="ECO:0000313" key="2">
    <source>
        <dbReference type="Proteomes" id="UP000002943"/>
    </source>
</evidence>
<proteinExistence type="predicted"/>
<protein>
    <submittedName>
        <fullName evidence="1">Uncharacterized protein</fullName>
    </submittedName>
</protein>
<dbReference type="EMBL" id="AEIU01000050">
    <property type="protein sequence ID" value="EFP97723.1"/>
    <property type="molecule type" value="Genomic_DNA"/>
</dbReference>
<dbReference type="AlphaFoldDB" id="E3BGR6"/>
<accession>E3BGR6</accession>
<comment type="caution">
    <text evidence="1">The sequence shown here is derived from an EMBL/GenBank/DDBJ whole genome shotgun (WGS) entry which is preliminary data.</text>
</comment>
<evidence type="ECO:0000313" key="1">
    <source>
        <dbReference type="EMBL" id="EFP97723.1"/>
    </source>
</evidence>
<organism evidence="1 2">
    <name type="scientific">Vibrio caribbeanicus ATCC BAA-2122</name>
    <dbReference type="NCBI Taxonomy" id="796620"/>
    <lineage>
        <taxon>Bacteria</taxon>
        <taxon>Pseudomonadati</taxon>
        <taxon>Pseudomonadota</taxon>
        <taxon>Gammaproteobacteria</taxon>
        <taxon>Vibrionales</taxon>
        <taxon>Vibrionaceae</taxon>
        <taxon>Vibrio</taxon>
    </lineage>
</organism>
<reference evidence="1 2" key="1">
    <citation type="journal article" date="2012" name="Int. J. Syst. Evol. Microbiol.">
        <title>Vibrio caribbeanicus sp. nov., isolated from the marine sponge Scleritoderma cyanea.</title>
        <authorList>
            <person name="Hoffmann M."/>
            <person name="Monday S.R."/>
            <person name="Allard M.W."/>
            <person name="Strain E.A."/>
            <person name="Whittaker P."/>
            <person name="Naum M."/>
            <person name="McCarthy P.J."/>
            <person name="Lopez J.V."/>
            <person name="Fischer M."/>
            <person name="Brown E.W."/>
        </authorList>
    </citation>
    <scope>NUCLEOTIDE SEQUENCE [LARGE SCALE GENOMIC DNA]</scope>
    <source>
        <strain evidence="1 2">ATCC BAA-2122</strain>
    </source>
</reference>
<name>E3BGR6_9VIBR</name>
<sequence>MDDKIMEMENIWQENRIKLLFLELRLYFLFKKMA</sequence>
<keyword evidence="2" id="KW-1185">Reference proteome</keyword>
<gene>
    <name evidence="1" type="ORF">VIBC2010_13794</name>
</gene>